<dbReference type="Proteomes" id="UP000319432">
    <property type="component" value="Chromosome"/>
</dbReference>
<sequence>MKIKSRIIKNYEACIELGKTGHAEDYTINELKERVALAICNSYLLLGDYTTLEEHLTLYEKLNYTFIIERIQYYRALILSKTGNYDEALPLLWGCLKEVTDYQRLHRANMLLEALFQINDFDAIGRIIESEEKRFLLLENEPFQCLELGKYYRFKGTYLVKKESFELGMEAYLSGIYHYGKINAYKEIVECSRDIYFYHCLMKEGISNEETYCGYHNVFVNIFLLSFRCRS</sequence>
<organism evidence="1 2">
    <name type="scientific">Brevibacillus laterosporus</name>
    <name type="common">Bacillus laterosporus</name>
    <dbReference type="NCBI Taxonomy" id="1465"/>
    <lineage>
        <taxon>Bacteria</taxon>
        <taxon>Bacillati</taxon>
        <taxon>Bacillota</taxon>
        <taxon>Bacilli</taxon>
        <taxon>Bacillales</taxon>
        <taxon>Paenibacillaceae</taxon>
        <taxon>Brevibacillus</taxon>
    </lineage>
</organism>
<gene>
    <name evidence="1" type="ORF">EEL30_11005</name>
</gene>
<proteinExistence type="predicted"/>
<evidence type="ECO:0000313" key="2">
    <source>
        <dbReference type="Proteomes" id="UP000319432"/>
    </source>
</evidence>
<dbReference type="AlphaFoldDB" id="A0A518V733"/>
<dbReference type="EMBL" id="CP033464">
    <property type="protein sequence ID" value="QDX92788.1"/>
    <property type="molecule type" value="Genomic_DNA"/>
</dbReference>
<accession>A0A518V733</accession>
<protein>
    <submittedName>
        <fullName evidence="1">Uncharacterized protein</fullName>
    </submittedName>
</protein>
<keyword evidence="2" id="KW-1185">Reference proteome</keyword>
<reference evidence="1 2" key="1">
    <citation type="submission" date="2018-11" db="EMBL/GenBank/DDBJ databases">
        <title>Phylogenetic determinants of toxin gene distribution in genomes of Brevibacillus laterosporus.</title>
        <authorList>
            <person name="Glare T.R."/>
            <person name="Durrant A."/>
            <person name="Berry C."/>
            <person name="Palma L."/>
            <person name="Ormskirk M."/>
            <person name="Cox M.O."/>
        </authorList>
    </citation>
    <scope>NUCLEOTIDE SEQUENCE [LARGE SCALE GENOMIC DNA]</scope>
    <source>
        <strain evidence="1 2">1821L</strain>
    </source>
</reference>
<evidence type="ECO:0000313" key="1">
    <source>
        <dbReference type="EMBL" id="QDX92788.1"/>
    </source>
</evidence>
<name>A0A518V733_BRELA</name>